<feature type="domain" description="Cyclic nucleotide-binding" evidence="2">
    <location>
        <begin position="235"/>
        <end position="357"/>
    </location>
</feature>
<dbReference type="Proteomes" id="UP000232323">
    <property type="component" value="Unassembled WGS sequence"/>
</dbReference>
<name>A0A250XH87_9CHLO</name>
<comment type="caution">
    <text evidence="3">The sequence shown here is derived from an EMBL/GenBank/DDBJ whole genome shotgun (WGS) entry which is preliminary data.</text>
</comment>
<evidence type="ECO:0000313" key="3">
    <source>
        <dbReference type="EMBL" id="GAX82445.1"/>
    </source>
</evidence>
<feature type="compositionally biased region" description="Low complexity" evidence="1">
    <location>
        <begin position="781"/>
        <end position="797"/>
    </location>
</feature>
<organism evidence="3 4">
    <name type="scientific">Chlamydomonas eustigma</name>
    <dbReference type="NCBI Taxonomy" id="1157962"/>
    <lineage>
        <taxon>Eukaryota</taxon>
        <taxon>Viridiplantae</taxon>
        <taxon>Chlorophyta</taxon>
        <taxon>core chlorophytes</taxon>
        <taxon>Chlorophyceae</taxon>
        <taxon>CS clade</taxon>
        <taxon>Chlamydomonadales</taxon>
        <taxon>Chlamydomonadaceae</taxon>
        <taxon>Chlamydomonas</taxon>
    </lineage>
</organism>
<protein>
    <recommendedName>
        <fullName evidence="2">Cyclic nucleotide-binding domain-containing protein</fullName>
    </recommendedName>
</protein>
<sequence>MSGRRAATNARLSEKKEKIELEIVANEFKRMGTTISMAEEKIDLEHKETLMHEVEQTTQNAFASIGRLGMISGGNSAAGRWLRAEAQTTAALQAKRLREAARLKALQRTPYPMVLARIKLLLEKLQYYKGPMALLPGMANSMSPRRKGAFARTETTKRNSTTMKERMLAVSRPGSPTGAPPGLREVQRPSTSPSLSGVPALTAETPSLTENGVSIVPLEKIMEELTTTFGFVSDFLKQIPEQARAKAVMWAKMENYKKDQDVYLIGEVPNKFYMILTGQVEVWTHPPGHRRDRTVIDVLKKGQCFGDHAIVNDELRTDCVTSTSNCSMLTVDRDAFLDAFGPYFTEKLREAEFYLTSVVDIFLSVPPEDAKAVIKHMMLSNYKAGREWEPCSDRQIYFIKSGECTLESHDHKFVPQDVSRVMIGDGVDDTPTMGDSGVLANVLIQGGRAVGTLGHEDEMRRIKKMMVPKKLLTKLTPGSTFGGGPAAMGDGDFQASLKVVAETDMEMYHMHIDTFMRHASPELMNIFRSDYAFKLTYYFGRLGSIDQRAVIGHPDALLQITAGNLEGDEASAALAAALSTNVHDIPHRGKQKTEASTQKRKKVEKKAHQYGQYSAEVQKALAHIQELKEGYFVNEPFMAHHMDLIREGTTPVERFWVNPSVSKPGRGNAIIPLLNQVYPEGMAPLGFKIDELVDRSARHTQADIIRPSTADLASPSHTKMADRHTSSQQPPTPMKKLERILAIQQHLTISPVVPKFGRVQSSVYDLGNLSASRVSSSAEVLPEAGPASSSPSPLPEGGNRTPGSTSRAHGKELMIGETIPEQGMPLHSSSLPTPTLGSSRFGDANQLVQTPLGSLQQGKQGFASLSAFQSPFTELGRDGDLNPSRSKAQDRVPVSERFPRVGALTAAGVIWERSHGDCTPLVRQVLTFEEMAMLKAKKAAEKDHIRLNKGNGVVDLGNGPVCLLY</sequence>
<evidence type="ECO:0000313" key="4">
    <source>
        <dbReference type="Proteomes" id="UP000232323"/>
    </source>
</evidence>
<keyword evidence="4" id="KW-1185">Reference proteome</keyword>
<dbReference type="InterPro" id="IPR014710">
    <property type="entry name" value="RmlC-like_jellyroll"/>
</dbReference>
<dbReference type="Gene3D" id="2.60.120.10">
    <property type="entry name" value="Jelly Rolls"/>
    <property type="match status" value="2"/>
</dbReference>
<feature type="region of interest" description="Disordered" evidence="1">
    <location>
        <begin position="780"/>
        <end position="808"/>
    </location>
</feature>
<dbReference type="CDD" id="cd00038">
    <property type="entry name" value="CAP_ED"/>
    <property type="match status" value="1"/>
</dbReference>
<dbReference type="PANTHER" id="PTHR23011:SF28">
    <property type="entry name" value="CYCLIC NUCLEOTIDE-BINDING DOMAIN CONTAINING PROTEIN"/>
    <property type="match status" value="1"/>
</dbReference>
<dbReference type="SUPFAM" id="SSF51206">
    <property type="entry name" value="cAMP-binding domain-like"/>
    <property type="match status" value="2"/>
</dbReference>
<dbReference type="PROSITE" id="PS50042">
    <property type="entry name" value="CNMP_BINDING_3"/>
    <property type="match status" value="1"/>
</dbReference>
<dbReference type="OrthoDB" id="549818at2759"/>
<gene>
    <name evidence="3" type="ORF">CEUSTIGMA_g9873.t1</name>
</gene>
<dbReference type="SMART" id="SM00100">
    <property type="entry name" value="cNMP"/>
    <property type="match status" value="1"/>
</dbReference>
<dbReference type="InterPro" id="IPR018490">
    <property type="entry name" value="cNMP-bd_dom_sf"/>
</dbReference>
<dbReference type="EMBL" id="BEGY01000080">
    <property type="protein sequence ID" value="GAX82445.1"/>
    <property type="molecule type" value="Genomic_DNA"/>
</dbReference>
<evidence type="ECO:0000256" key="1">
    <source>
        <dbReference type="SAM" id="MobiDB-lite"/>
    </source>
</evidence>
<dbReference type="STRING" id="1157962.A0A250XH87"/>
<feature type="region of interest" description="Disordered" evidence="1">
    <location>
        <begin position="701"/>
        <end position="733"/>
    </location>
</feature>
<accession>A0A250XH87</accession>
<feature type="region of interest" description="Disordered" evidence="1">
    <location>
        <begin position="170"/>
        <end position="201"/>
    </location>
</feature>
<dbReference type="PANTHER" id="PTHR23011">
    <property type="entry name" value="CYCLIC NUCLEOTIDE-BINDING DOMAIN CONTAINING PROTEIN"/>
    <property type="match status" value="1"/>
</dbReference>
<dbReference type="InterPro" id="IPR000595">
    <property type="entry name" value="cNMP-bd_dom"/>
</dbReference>
<evidence type="ECO:0000259" key="2">
    <source>
        <dbReference type="PROSITE" id="PS50042"/>
    </source>
</evidence>
<dbReference type="AlphaFoldDB" id="A0A250XH87"/>
<dbReference type="Pfam" id="PF00027">
    <property type="entry name" value="cNMP_binding"/>
    <property type="match status" value="1"/>
</dbReference>
<proteinExistence type="predicted"/>
<reference evidence="3 4" key="1">
    <citation type="submission" date="2017-08" db="EMBL/GenBank/DDBJ databases">
        <title>Acidophilic green algal genome provides insights into adaptation to an acidic environment.</title>
        <authorList>
            <person name="Hirooka S."/>
            <person name="Hirose Y."/>
            <person name="Kanesaki Y."/>
            <person name="Higuchi S."/>
            <person name="Fujiwara T."/>
            <person name="Onuma R."/>
            <person name="Era A."/>
            <person name="Ohbayashi R."/>
            <person name="Uzuka A."/>
            <person name="Nozaki H."/>
            <person name="Yoshikawa H."/>
            <person name="Miyagishima S.Y."/>
        </authorList>
    </citation>
    <scope>NUCLEOTIDE SEQUENCE [LARGE SCALE GENOMIC DNA]</scope>
    <source>
        <strain evidence="3 4">NIES-2499</strain>
    </source>
</reference>